<dbReference type="EMBL" id="CMVM020000345">
    <property type="status" value="NOT_ANNOTATED_CDS"/>
    <property type="molecule type" value="Genomic_DNA"/>
</dbReference>
<dbReference type="AlphaFoldDB" id="A0A8R1TKE6"/>
<reference evidence="2" key="2">
    <citation type="submission" date="2022-06" db="UniProtKB">
        <authorList>
            <consortium name="EnsemblMetazoa"/>
        </authorList>
    </citation>
    <scope>IDENTIFICATION</scope>
</reference>
<organism evidence="2 3">
    <name type="scientific">Onchocerca volvulus</name>
    <dbReference type="NCBI Taxonomy" id="6282"/>
    <lineage>
        <taxon>Eukaryota</taxon>
        <taxon>Metazoa</taxon>
        <taxon>Ecdysozoa</taxon>
        <taxon>Nematoda</taxon>
        <taxon>Chromadorea</taxon>
        <taxon>Rhabditida</taxon>
        <taxon>Spirurina</taxon>
        <taxon>Spiruromorpha</taxon>
        <taxon>Filarioidea</taxon>
        <taxon>Onchocercidae</taxon>
        <taxon>Onchocerca</taxon>
    </lineage>
</organism>
<name>A0A8R1TKE6_ONCVO</name>
<evidence type="ECO:0000256" key="1">
    <source>
        <dbReference type="SAM" id="MobiDB-lite"/>
    </source>
</evidence>
<evidence type="ECO:0000313" key="2">
    <source>
        <dbReference type="EnsemblMetazoa" id="OVOC10752.1"/>
    </source>
</evidence>
<evidence type="ECO:0000313" key="3">
    <source>
        <dbReference type="Proteomes" id="UP000024404"/>
    </source>
</evidence>
<proteinExistence type="predicted"/>
<dbReference type="EnsemblMetazoa" id="OVOC10752.1">
    <property type="protein sequence ID" value="OVOC10752.1"/>
    <property type="gene ID" value="WBGene00247561"/>
</dbReference>
<dbReference type="Proteomes" id="UP000024404">
    <property type="component" value="Unassembled WGS sequence"/>
</dbReference>
<feature type="compositionally biased region" description="Polar residues" evidence="1">
    <location>
        <begin position="61"/>
        <end position="76"/>
    </location>
</feature>
<feature type="region of interest" description="Disordered" evidence="1">
    <location>
        <begin position="45"/>
        <end position="76"/>
    </location>
</feature>
<protein>
    <submittedName>
        <fullName evidence="2">Uncharacterized protein</fullName>
    </submittedName>
</protein>
<keyword evidence="3" id="KW-1185">Reference proteome</keyword>
<reference evidence="3" key="1">
    <citation type="submission" date="2013-10" db="EMBL/GenBank/DDBJ databases">
        <title>Genome sequencing of Onchocerca volvulus.</title>
        <authorList>
            <person name="Cotton J."/>
            <person name="Tsai J."/>
            <person name="Stanley E."/>
            <person name="Tracey A."/>
            <person name="Holroyd N."/>
            <person name="Lustigman S."/>
            <person name="Berriman M."/>
        </authorList>
    </citation>
    <scope>NUCLEOTIDE SEQUENCE</scope>
</reference>
<sequence>MQLTVSLAPENFLDILHSMLQLQRNYLMLLSAHFLSQLETKSERKNEMQQLNTERNRCHTKNLTSSKTSCIPSSRT</sequence>
<accession>A0A8R1TKE6</accession>